<dbReference type="GO" id="GO:0008811">
    <property type="term" value="F:chloramphenicol O-acetyltransferase activity"/>
    <property type="evidence" value="ECO:0007669"/>
    <property type="project" value="UniProtKB-EC"/>
</dbReference>
<dbReference type="InterPro" id="IPR001451">
    <property type="entry name" value="Hexapep"/>
</dbReference>
<dbReference type="Pfam" id="PF00132">
    <property type="entry name" value="Hexapep"/>
    <property type="match status" value="1"/>
</dbReference>
<reference evidence="9" key="1">
    <citation type="submission" date="2020-01" db="EMBL/GenBank/DDBJ databases">
        <authorList>
            <person name="Meier V. D."/>
            <person name="Meier V D."/>
        </authorList>
    </citation>
    <scope>NUCLEOTIDE SEQUENCE</scope>
    <source>
        <strain evidence="9">HLG_WM_MAG_01</strain>
    </source>
</reference>
<evidence type="ECO:0000256" key="7">
    <source>
        <dbReference type="ARBA" id="ARBA00023315"/>
    </source>
</evidence>
<proteinExistence type="inferred from homology"/>
<comment type="catalytic activity">
    <reaction evidence="8">
        <text>chloramphenicol + acetyl-CoA = chloramphenicol 3-acetate + CoA</text>
        <dbReference type="Rhea" id="RHEA:18421"/>
        <dbReference type="ChEBI" id="CHEBI:16730"/>
        <dbReference type="ChEBI" id="CHEBI:17698"/>
        <dbReference type="ChEBI" id="CHEBI:57287"/>
        <dbReference type="ChEBI" id="CHEBI:57288"/>
        <dbReference type="EC" id="2.3.1.28"/>
    </reaction>
</comment>
<dbReference type="GO" id="GO:0046677">
    <property type="term" value="P:response to antibiotic"/>
    <property type="evidence" value="ECO:0007669"/>
    <property type="project" value="UniProtKB-KW"/>
</dbReference>
<evidence type="ECO:0000256" key="1">
    <source>
        <dbReference type="ARBA" id="ARBA00007274"/>
    </source>
</evidence>
<evidence type="ECO:0000256" key="4">
    <source>
        <dbReference type="ARBA" id="ARBA00022679"/>
    </source>
</evidence>
<evidence type="ECO:0000313" key="9">
    <source>
        <dbReference type="EMBL" id="CAA6804123.1"/>
    </source>
</evidence>
<name>A0A6S6S8K1_9BACT</name>
<dbReference type="Gene3D" id="2.160.10.10">
    <property type="entry name" value="Hexapeptide repeat proteins"/>
    <property type="match status" value="1"/>
</dbReference>
<dbReference type="InterPro" id="IPR011004">
    <property type="entry name" value="Trimer_LpxA-like_sf"/>
</dbReference>
<keyword evidence="4 9" id="KW-0808">Transferase</keyword>
<sequence>MENYFENPFTSELLCQTITHPNIVVGTFSYYSGYYHQHSFIECVHYLLNKKGTDKLIIGNYCSIGSGVTFIMGGNQGHRTDWVSTFPFNFQANIFEKATNAYQKAGDTTIGHDVWIGTESMIKAGITVGNGAIIASRSVVTQDVPCYAIVGGNPAKILKYRFNEEKIKQLLALAWWHWSEEKIKASMDFLCATPHESYMT</sequence>
<gene>
    <name evidence="9" type="ORF">HELGO_WM2876</name>
</gene>
<evidence type="ECO:0000256" key="5">
    <source>
        <dbReference type="ARBA" id="ARBA00022737"/>
    </source>
</evidence>
<evidence type="ECO:0000256" key="2">
    <source>
        <dbReference type="ARBA" id="ARBA00013235"/>
    </source>
</evidence>
<dbReference type="CDD" id="cd03349">
    <property type="entry name" value="LbH_XAT"/>
    <property type="match status" value="1"/>
</dbReference>
<keyword evidence="5" id="KW-0677">Repeat</keyword>
<organism evidence="9">
    <name type="scientific">uncultured Sulfurovum sp</name>
    <dbReference type="NCBI Taxonomy" id="269237"/>
    <lineage>
        <taxon>Bacteria</taxon>
        <taxon>Pseudomonadati</taxon>
        <taxon>Campylobacterota</taxon>
        <taxon>Epsilonproteobacteria</taxon>
        <taxon>Campylobacterales</taxon>
        <taxon>Sulfurovaceae</taxon>
        <taxon>Sulfurovum</taxon>
        <taxon>environmental samples</taxon>
    </lineage>
</organism>
<dbReference type="PANTHER" id="PTHR43300">
    <property type="entry name" value="ACETYLTRANSFERASE"/>
    <property type="match status" value="1"/>
</dbReference>
<dbReference type="PROSITE" id="PS00101">
    <property type="entry name" value="HEXAPEP_TRANSFERASES"/>
    <property type="match status" value="1"/>
</dbReference>
<protein>
    <recommendedName>
        <fullName evidence="3">Chloramphenicol acetyltransferase</fullName>
        <ecNumber evidence="2">2.3.1.28</ecNumber>
    </recommendedName>
</protein>
<dbReference type="EC" id="2.3.1.28" evidence="2"/>
<dbReference type="InterPro" id="IPR050179">
    <property type="entry name" value="Trans_hexapeptide_repeat"/>
</dbReference>
<dbReference type="AlphaFoldDB" id="A0A6S6S8K1"/>
<accession>A0A6S6S8K1</accession>
<keyword evidence="7" id="KW-0012">Acyltransferase</keyword>
<comment type="similarity">
    <text evidence="1">Belongs to the transferase hexapeptide repeat family.</text>
</comment>
<dbReference type="PANTHER" id="PTHR43300:SF12">
    <property type="entry name" value="CHLORAMPHENICOL ACETYLTRANSFERASE"/>
    <property type="match status" value="1"/>
</dbReference>
<keyword evidence="6" id="KW-0046">Antibiotic resistance</keyword>
<evidence type="ECO:0000256" key="6">
    <source>
        <dbReference type="ARBA" id="ARBA00023251"/>
    </source>
</evidence>
<evidence type="ECO:0000256" key="3">
    <source>
        <dbReference type="ARBA" id="ARBA00020291"/>
    </source>
</evidence>
<dbReference type="InterPro" id="IPR018357">
    <property type="entry name" value="Hexapep_transf_CS"/>
</dbReference>
<dbReference type="EMBL" id="CACVAS010000030">
    <property type="protein sequence ID" value="CAA6804123.1"/>
    <property type="molecule type" value="Genomic_DNA"/>
</dbReference>
<dbReference type="SUPFAM" id="SSF51161">
    <property type="entry name" value="Trimeric LpxA-like enzymes"/>
    <property type="match status" value="1"/>
</dbReference>
<evidence type="ECO:0000256" key="8">
    <source>
        <dbReference type="ARBA" id="ARBA00047633"/>
    </source>
</evidence>